<feature type="compositionally biased region" description="Basic and acidic residues" evidence="6">
    <location>
        <begin position="110"/>
        <end position="119"/>
    </location>
</feature>
<dbReference type="Pfam" id="PF03743">
    <property type="entry name" value="TrbI"/>
    <property type="match status" value="1"/>
</dbReference>
<sequence>MKAPEPNQFKGLHKKTIIWIACSALGSLLLAAVIFNMTGVTNSEASEPNQSYSGGEPTYMNNKRDTAKFNTYGSLNNGGQKNDKPQADTNYVPPPPEDLFGDSELLNQMQKERSNRRTETPPITQQSQQAATGSTRGQDPKPSEEEQLYNQALESDISIGGGGGNKKKPGNNTQTSQQIQQYRQEAQQLQQQNPYQQGQPGQDFNHADHEQISNHIKTPDTPYTLLEGTLIPATLQTSINSDLPGNIKAIVTRDVYDSIKQEHLIYPRGSTLIGLYDESVVLNQSKLLISWGRIIFPDGRSMRLPDLNTHDKQGESGLSGKVNRHFWKIFGQSALISLIGAGTAVATQGQQSSNPFNQTQGVGEQAAQQIATEFNRVANQVLQRNLSMSPTIEIDAGTEFNIFLAGDISLQQPYEYKPPEE</sequence>
<organism evidence="8 9">
    <name type="scientific">Fodinibius roseus</name>
    <dbReference type="NCBI Taxonomy" id="1194090"/>
    <lineage>
        <taxon>Bacteria</taxon>
        <taxon>Pseudomonadati</taxon>
        <taxon>Balneolota</taxon>
        <taxon>Balneolia</taxon>
        <taxon>Balneolales</taxon>
        <taxon>Balneolaceae</taxon>
        <taxon>Fodinibius</taxon>
    </lineage>
</organism>
<evidence type="ECO:0000313" key="8">
    <source>
        <dbReference type="EMBL" id="SHG54834.1"/>
    </source>
</evidence>
<evidence type="ECO:0000256" key="1">
    <source>
        <dbReference type="ARBA" id="ARBA00004167"/>
    </source>
</evidence>
<keyword evidence="4 7" id="KW-1133">Transmembrane helix</keyword>
<keyword evidence="9" id="KW-1185">Reference proteome</keyword>
<dbReference type="AlphaFoldDB" id="A0A1M5KPV6"/>
<feature type="compositionally biased region" description="Low complexity" evidence="6">
    <location>
        <begin position="124"/>
        <end position="135"/>
    </location>
</feature>
<dbReference type="GO" id="GO:0016020">
    <property type="term" value="C:membrane"/>
    <property type="evidence" value="ECO:0007669"/>
    <property type="project" value="UniProtKB-SubCell"/>
</dbReference>
<dbReference type="CDD" id="cd16429">
    <property type="entry name" value="VirB10"/>
    <property type="match status" value="1"/>
</dbReference>
<keyword evidence="3 7" id="KW-0812">Transmembrane</keyword>
<accession>A0A1M5KPV6</accession>
<dbReference type="Gene3D" id="2.40.128.260">
    <property type="entry name" value="Type IV secretion system, VirB10/TraB/TrbI"/>
    <property type="match status" value="1"/>
</dbReference>
<feature type="transmembrane region" description="Helical" evidence="7">
    <location>
        <begin position="16"/>
        <end position="35"/>
    </location>
</feature>
<dbReference type="OrthoDB" id="9807354at2"/>
<evidence type="ECO:0000313" key="9">
    <source>
        <dbReference type="Proteomes" id="UP000184041"/>
    </source>
</evidence>
<feature type="compositionally biased region" description="Low complexity" evidence="6">
    <location>
        <begin position="170"/>
        <end position="202"/>
    </location>
</feature>
<gene>
    <name evidence="8" type="ORF">SAMN05443144_13328</name>
</gene>
<dbReference type="EMBL" id="FQUS01000033">
    <property type="protein sequence ID" value="SHG54834.1"/>
    <property type="molecule type" value="Genomic_DNA"/>
</dbReference>
<comment type="subcellular location">
    <subcellularLocation>
        <location evidence="1">Membrane</location>
        <topology evidence="1">Single-pass membrane protein</topology>
    </subcellularLocation>
</comment>
<dbReference type="InterPro" id="IPR042217">
    <property type="entry name" value="T4SS_VirB10/TrbI"/>
</dbReference>
<protein>
    <submittedName>
        <fullName evidence="8">Type IV secretory pathway, VirB10 components</fullName>
    </submittedName>
</protein>
<feature type="region of interest" description="Disordered" evidence="6">
    <location>
        <begin position="42"/>
        <end position="206"/>
    </location>
</feature>
<evidence type="ECO:0000256" key="2">
    <source>
        <dbReference type="ARBA" id="ARBA00010265"/>
    </source>
</evidence>
<evidence type="ECO:0000256" key="6">
    <source>
        <dbReference type="SAM" id="MobiDB-lite"/>
    </source>
</evidence>
<evidence type="ECO:0000256" key="4">
    <source>
        <dbReference type="ARBA" id="ARBA00022989"/>
    </source>
</evidence>
<proteinExistence type="inferred from homology"/>
<dbReference type="STRING" id="1194090.SAMN05443144_13328"/>
<dbReference type="RefSeq" id="WP_073068306.1">
    <property type="nucleotide sequence ID" value="NZ_FQUS01000033.1"/>
</dbReference>
<evidence type="ECO:0000256" key="3">
    <source>
        <dbReference type="ARBA" id="ARBA00022692"/>
    </source>
</evidence>
<keyword evidence="5 7" id="KW-0472">Membrane</keyword>
<feature type="compositionally biased region" description="Polar residues" evidence="6">
    <location>
        <begin position="68"/>
        <end position="80"/>
    </location>
</feature>
<dbReference type="Proteomes" id="UP000184041">
    <property type="component" value="Unassembled WGS sequence"/>
</dbReference>
<feature type="compositionally biased region" description="Polar residues" evidence="6">
    <location>
        <begin position="42"/>
        <end position="53"/>
    </location>
</feature>
<reference evidence="8 9" key="1">
    <citation type="submission" date="2016-11" db="EMBL/GenBank/DDBJ databases">
        <authorList>
            <person name="Jaros S."/>
            <person name="Januszkiewicz K."/>
            <person name="Wedrychowicz H."/>
        </authorList>
    </citation>
    <scope>NUCLEOTIDE SEQUENCE [LARGE SCALE GENOMIC DNA]</scope>
    <source>
        <strain evidence="8 9">DSM 21986</strain>
    </source>
</reference>
<comment type="similarity">
    <text evidence="2">Belongs to the TrbI/VirB10 family.</text>
</comment>
<evidence type="ECO:0000256" key="5">
    <source>
        <dbReference type="ARBA" id="ARBA00023136"/>
    </source>
</evidence>
<evidence type="ECO:0000256" key="7">
    <source>
        <dbReference type="SAM" id="Phobius"/>
    </source>
</evidence>
<name>A0A1M5KPV6_9BACT</name>
<dbReference type="InterPro" id="IPR005498">
    <property type="entry name" value="T4SS_VirB10/TraB/TrbI"/>
</dbReference>